<feature type="compositionally biased region" description="Basic and acidic residues" evidence="1">
    <location>
        <begin position="467"/>
        <end position="477"/>
    </location>
</feature>
<evidence type="ECO:0000256" key="2">
    <source>
        <dbReference type="SAM" id="SignalP"/>
    </source>
</evidence>
<sequence length="506" mass="54889">MLFILGAQKSIFNPFLLLASVVFAQETITADPCSTARSVDSSCVAKYGVNRSNPGLDVSVASPTYHDVDLVRCFCCLGEAPMTPVWSSCAAQIGTKTAMSSEKELFNSIFTGCAGFEACRVETATPAACNVISSRVASCSKFALTQGTARIPADERYSRMEDCVCPGSSPYEFNDALNACHDWAILHKPELVTDLSAFLPFACYDEPTTTFSATATSTALWTTEETGTSSFASTTAASTPVSSAGSAIPSNTAPKDRTSTMAPSRVPAATLDDVPDIADTCKLIVARYSTIVAHQRHGGPHAVTREVEKSIDWAINETANTIPRIESVIRTIQAGADRRRQKLPDISYVLWTRSLQNAKKDPLGPESRVPDEVLIEDIPRLADRFRAVAVRFEELERDPYVRGDDILKSYDRVNVVLMECQRVKKYLTEALDDVLFALTGKDSEMEESLSDSCSSEESNGSQDADDTAEKPEAKDDLVENGTVKRPVFGEVSSRGTDGIQEDNESL</sequence>
<dbReference type="OrthoDB" id="4796348at2759"/>
<gene>
    <name evidence="3" type="ORF">CkaCkLH20_00863</name>
</gene>
<evidence type="ECO:0000313" key="3">
    <source>
        <dbReference type="EMBL" id="KAF9881717.1"/>
    </source>
</evidence>
<feature type="compositionally biased region" description="Low complexity" evidence="1">
    <location>
        <begin position="450"/>
        <end position="461"/>
    </location>
</feature>
<feature type="signal peptide" evidence="2">
    <location>
        <begin position="1"/>
        <end position="24"/>
    </location>
</feature>
<keyword evidence="2" id="KW-0732">Signal</keyword>
<feature type="region of interest" description="Disordered" evidence="1">
    <location>
        <begin position="447"/>
        <end position="506"/>
    </location>
</feature>
<dbReference type="AlphaFoldDB" id="A0A9P6LR25"/>
<organism evidence="3 4">
    <name type="scientific">Colletotrichum karsti</name>
    <dbReference type="NCBI Taxonomy" id="1095194"/>
    <lineage>
        <taxon>Eukaryota</taxon>
        <taxon>Fungi</taxon>
        <taxon>Dikarya</taxon>
        <taxon>Ascomycota</taxon>
        <taxon>Pezizomycotina</taxon>
        <taxon>Sordariomycetes</taxon>
        <taxon>Hypocreomycetidae</taxon>
        <taxon>Glomerellales</taxon>
        <taxon>Glomerellaceae</taxon>
        <taxon>Colletotrichum</taxon>
        <taxon>Colletotrichum boninense species complex</taxon>
    </lineage>
</organism>
<accession>A0A9P6LR25</accession>
<dbReference type="Proteomes" id="UP000781932">
    <property type="component" value="Unassembled WGS sequence"/>
</dbReference>
<comment type="caution">
    <text evidence="3">The sequence shown here is derived from an EMBL/GenBank/DDBJ whole genome shotgun (WGS) entry which is preliminary data.</text>
</comment>
<dbReference type="EMBL" id="JAATWM020000002">
    <property type="protein sequence ID" value="KAF9881717.1"/>
    <property type="molecule type" value="Genomic_DNA"/>
</dbReference>
<feature type="region of interest" description="Disordered" evidence="1">
    <location>
        <begin position="229"/>
        <end position="262"/>
    </location>
</feature>
<dbReference type="GeneID" id="62156657"/>
<protein>
    <submittedName>
        <fullName evidence="3">Uncharacterized protein</fullName>
    </submittedName>
</protein>
<dbReference type="RefSeq" id="XP_038751178.1">
    <property type="nucleotide sequence ID" value="XM_038883583.1"/>
</dbReference>
<keyword evidence="4" id="KW-1185">Reference proteome</keyword>
<feature type="compositionally biased region" description="Low complexity" evidence="1">
    <location>
        <begin position="229"/>
        <end position="247"/>
    </location>
</feature>
<reference evidence="3" key="1">
    <citation type="submission" date="2020-03" db="EMBL/GenBank/DDBJ databases">
        <authorList>
            <person name="He L."/>
        </authorList>
    </citation>
    <scope>NUCLEOTIDE SEQUENCE</scope>
    <source>
        <strain evidence="3">CkLH20</strain>
    </source>
</reference>
<reference evidence="3" key="2">
    <citation type="submission" date="2020-11" db="EMBL/GenBank/DDBJ databases">
        <title>Whole genome sequencing of Colletotrichum sp.</title>
        <authorList>
            <person name="Li H."/>
        </authorList>
    </citation>
    <scope>NUCLEOTIDE SEQUENCE</scope>
    <source>
        <strain evidence="3">CkLH20</strain>
    </source>
</reference>
<evidence type="ECO:0000256" key="1">
    <source>
        <dbReference type="SAM" id="MobiDB-lite"/>
    </source>
</evidence>
<proteinExistence type="predicted"/>
<feature type="chain" id="PRO_5040458565" evidence="2">
    <location>
        <begin position="25"/>
        <end position="506"/>
    </location>
</feature>
<name>A0A9P6LR25_9PEZI</name>
<evidence type="ECO:0000313" key="4">
    <source>
        <dbReference type="Proteomes" id="UP000781932"/>
    </source>
</evidence>